<keyword evidence="2" id="KW-1185">Reference proteome</keyword>
<proteinExistence type="predicted"/>
<dbReference type="EMBL" id="VNIA01000003">
    <property type="protein sequence ID" value="TYP97982.1"/>
    <property type="molecule type" value="Genomic_DNA"/>
</dbReference>
<gene>
    <name evidence="1" type="ORF">C7447_103149</name>
</gene>
<reference evidence="1 2" key="1">
    <citation type="submission" date="2019-07" db="EMBL/GenBank/DDBJ databases">
        <title>Genomic Encyclopedia of Type Strains, Phase IV (KMG-IV): sequencing the most valuable type-strain genomes for metagenomic binning, comparative biology and taxonomic classification.</title>
        <authorList>
            <person name="Goeker M."/>
        </authorList>
    </citation>
    <scope>NUCLEOTIDE SEQUENCE [LARGE SCALE GENOMIC DNA]</scope>
    <source>
        <strain evidence="1 2">DSM 18961</strain>
    </source>
</reference>
<dbReference type="OrthoDB" id="1420066at2"/>
<organism evidence="1 2">
    <name type="scientific">Tenacibaculum adriaticum</name>
    <dbReference type="NCBI Taxonomy" id="413713"/>
    <lineage>
        <taxon>Bacteria</taxon>
        <taxon>Pseudomonadati</taxon>
        <taxon>Bacteroidota</taxon>
        <taxon>Flavobacteriia</taxon>
        <taxon>Flavobacteriales</taxon>
        <taxon>Flavobacteriaceae</taxon>
        <taxon>Tenacibaculum</taxon>
    </lineage>
</organism>
<evidence type="ECO:0000313" key="2">
    <source>
        <dbReference type="Proteomes" id="UP000323136"/>
    </source>
</evidence>
<name>A0A5S5DSY8_9FLAO</name>
<sequence>MKDKKAIRIRIANNRHEKELRRKNKYYKDKISRLRDFNGKTQNIAEMKHNLLSEDLKYIFNCKKANILQPSSSYFNVLKEAVTIEVPEPFSLVDNADKSYKFISDIINCLYHNRVRKLNIDYKNCKTIHLGAQIYLDILLRDMFKYSRQLHSKYPNFSHLESVKPININNKNVRKLLYSIGSYAILKNEKVKYDDIIPYNLCEFKANPSPSAKMVNIETKERHVTEMVEYVIESLGRMDKILTSESIENLSIIIGEVLINAEEHSTNNHRFSIGYFQDYSSNSEEYGIFNLVILNFGETIYDKFKDEDCARPDIVRQMKALSNDYTSKNLFGTQMKEETLWTLYALQEEVTSVSPKKNIKRGNGSIKFIESFFNLKGNNENQDKVSRLALLSGNTSIVFDGTYGIKESEKGDEKFKVMTFNKSAAISDRPDTKYVKFVKNHFPGTIISAQILISKDDLL</sequence>
<dbReference type="Proteomes" id="UP000323136">
    <property type="component" value="Unassembled WGS sequence"/>
</dbReference>
<accession>A0A5S5DSY8</accession>
<evidence type="ECO:0000313" key="1">
    <source>
        <dbReference type="EMBL" id="TYP97982.1"/>
    </source>
</evidence>
<comment type="caution">
    <text evidence="1">The sequence shown here is derived from an EMBL/GenBank/DDBJ whole genome shotgun (WGS) entry which is preliminary data.</text>
</comment>
<protein>
    <submittedName>
        <fullName evidence="1">Uncharacterized protein</fullName>
    </submittedName>
</protein>
<dbReference type="AlphaFoldDB" id="A0A5S5DSY8"/>
<dbReference type="RefSeq" id="WP_148870322.1">
    <property type="nucleotide sequence ID" value="NZ_VNIA01000003.1"/>
</dbReference>